<organism evidence="10 11">
    <name type="scientific">Cupriavidus pauculus</name>
    <dbReference type="NCBI Taxonomy" id="82633"/>
    <lineage>
        <taxon>Bacteria</taxon>
        <taxon>Pseudomonadati</taxon>
        <taxon>Pseudomonadota</taxon>
        <taxon>Betaproteobacteria</taxon>
        <taxon>Burkholderiales</taxon>
        <taxon>Burkholderiaceae</taxon>
        <taxon>Cupriavidus</taxon>
    </lineage>
</organism>
<feature type="signal peptide" evidence="7">
    <location>
        <begin position="1"/>
        <end position="28"/>
    </location>
</feature>
<dbReference type="InterPro" id="IPR016148">
    <property type="entry name" value="Pili_assmbl_chaperone_C"/>
</dbReference>
<comment type="similarity">
    <text evidence="2">Belongs to the periplasmic pilus chaperone family.</text>
</comment>
<dbReference type="AlphaFoldDB" id="A0A2N5CE27"/>
<evidence type="ECO:0000313" key="10">
    <source>
        <dbReference type="EMBL" id="PLQ00447.1"/>
    </source>
</evidence>
<keyword evidence="6" id="KW-0143">Chaperone</keyword>
<dbReference type="Gene3D" id="2.60.40.10">
    <property type="entry name" value="Immunoglobulins"/>
    <property type="match status" value="2"/>
</dbReference>
<dbReference type="OrthoDB" id="9131059at2"/>
<dbReference type="GO" id="GO:0030288">
    <property type="term" value="C:outer membrane-bounded periplasmic space"/>
    <property type="evidence" value="ECO:0007669"/>
    <property type="project" value="InterPro"/>
</dbReference>
<evidence type="ECO:0000259" key="8">
    <source>
        <dbReference type="Pfam" id="PF00345"/>
    </source>
</evidence>
<evidence type="ECO:0000256" key="7">
    <source>
        <dbReference type="SAM" id="SignalP"/>
    </source>
</evidence>
<name>A0A2N5CE27_9BURK</name>
<sequence>MNTTGFGRTVLCAAMLFTGAAAQMQAHASVVISGTRVVYNAKESETTIKLTNEGKTPSLTQVWIDRGEVNDDPSLIDAPFTVSPPVSRIDPGKAQTLRIVYTGEPLAEDKELVFWLNVLDIPPKTSDGTEANKLQLAFRSRIKLFFRPTGIQGSAVDAPDQIQWTLVPGGIEARNPTAYHVSFASIEVTAGGRNVKAETVGMVDPGASKVFTLSGELSGGAGKTVRFHAINDYGGAHRNAMSLKQ</sequence>
<evidence type="ECO:0000256" key="1">
    <source>
        <dbReference type="ARBA" id="ARBA00004418"/>
    </source>
</evidence>
<evidence type="ECO:0000259" key="9">
    <source>
        <dbReference type="Pfam" id="PF02753"/>
    </source>
</evidence>
<dbReference type="Pfam" id="PF00345">
    <property type="entry name" value="PapD_N"/>
    <property type="match status" value="1"/>
</dbReference>
<dbReference type="GO" id="GO:0071555">
    <property type="term" value="P:cell wall organization"/>
    <property type="evidence" value="ECO:0007669"/>
    <property type="project" value="InterPro"/>
</dbReference>
<evidence type="ECO:0000313" key="11">
    <source>
        <dbReference type="Proteomes" id="UP000234341"/>
    </source>
</evidence>
<comment type="caution">
    <text evidence="10">The sequence shown here is derived from an EMBL/GenBank/DDBJ whole genome shotgun (WGS) entry which is preliminary data.</text>
</comment>
<dbReference type="SUPFAM" id="SSF49584">
    <property type="entry name" value="Periplasmic chaperone C-domain"/>
    <property type="match status" value="1"/>
</dbReference>
<evidence type="ECO:0000256" key="3">
    <source>
        <dbReference type="ARBA" id="ARBA00022558"/>
    </source>
</evidence>
<evidence type="ECO:0000256" key="5">
    <source>
        <dbReference type="ARBA" id="ARBA00022764"/>
    </source>
</evidence>
<comment type="subcellular location">
    <subcellularLocation>
        <location evidence="1">Periplasm</location>
    </subcellularLocation>
</comment>
<dbReference type="InterPro" id="IPR001829">
    <property type="entry name" value="Pili_assmbl_chaperone_bac"/>
</dbReference>
<dbReference type="InterPro" id="IPR036316">
    <property type="entry name" value="Pili_assmbl_chap_C_dom_sf"/>
</dbReference>
<keyword evidence="5" id="KW-0574">Periplasm</keyword>
<feature type="domain" description="Pili assembly chaperone C-terminal" evidence="9">
    <location>
        <begin position="174"/>
        <end position="237"/>
    </location>
</feature>
<keyword evidence="4 7" id="KW-0732">Signal</keyword>
<dbReference type="EMBL" id="PJRP01000004">
    <property type="protein sequence ID" value="PLQ00447.1"/>
    <property type="molecule type" value="Genomic_DNA"/>
</dbReference>
<dbReference type="Pfam" id="PF02753">
    <property type="entry name" value="PapD_C"/>
    <property type="match status" value="1"/>
</dbReference>
<dbReference type="RefSeq" id="WP_101681816.1">
    <property type="nucleotide sequence ID" value="NZ_PJRP01000004.1"/>
</dbReference>
<accession>A0A2N5CE27</accession>
<proteinExistence type="inferred from homology"/>
<gene>
    <name evidence="10" type="ORF">CYJ10_12560</name>
</gene>
<dbReference type="InterPro" id="IPR016147">
    <property type="entry name" value="Pili_assmbl_chaperone_N"/>
</dbReference>
<dbReference type="PRINTS" id="PR00969">
    <property type="entry name" value="CHAPERONPILI"/>
</dbReference>
<dbReference type="SUPFAM" id="SSF49354">
    <property type="entry name" value="PapD-like"/>
    <property type="match status" value="1"/>
</dbReference>
<dbReference type="InterPro" id="IPR008962">
    <property type="entry name" value="PapD-like_sf"/>
</dbReference>
<keyword evidence="3" id="KW-1029">Fimbrium biogenesis</keyword>
<feature type="chain" id="PRO_5014943925" evidence="7">
    <location>
        <begin position="29"/>
        <end position="245"/>
    </location>
</feature>
<evidence type="ECO:0000256" key="2">
    <source>
        <dbReference type="ARBA" id="ARBA00007399"/>
    </source>
</evidence>
<protein>
    <submittedName>
        <fullName evidence="10">Molecular chaperone EcpD</fullName>
    </submittedName>
</protein>
<reference evidence="10 11" key="1">
    <citation type="submission" date="2017-12" db="EMBL/GenBank/DDBJ databases">
        <title>Genome sequence of the active heterotrophic nitrifier-denitrifier, Cupriavidus pauculus UM1.</title>
        <authorList>
            <person name="Putonti C."/>
            <person name="Castignetti D."/>
        </authorList>
    </citation>
    <scope>NUCLEOTIDE SEQUENCE [LARGE SCALE GENOMIC DNA]</scope>
    <source>
        <strain evidence="10 11">UM1</strain>
    </source>
</reference>
<dbReference type="InterPro" id="IPR013783">
    <property type="entry name" value="Ig-like_fold"/>
</dbReference>
<dbReference type="PANTHER" id="PTHR30251:SF2">
    <property type="entry name" value="FIMBRIAL CHAPERONE YADV-RELATED"/>
    <property type="match status" value="1"/>
</dbReference>
<dbReference type="InterPro" id="IPR050643">
    <property type="entry name" value="Periplasmic_pilus_chap"/>
</dbReference>
<evidence type="ECO:0000256" key="4">
    <source>
        <dbReference type="ARBA" id="ARBA00022729"/>
    </source>
</evidence>
<dbReference type="FunFam" id="2.60.40.10:FF:000458">
    <property type="entry name" value="Molecular chaperone FimC"/>
    <property type="match status" value="1"/>
</dbReference>
<feature type="domain" description="Pili assembly chaperone N-terminal" evidence="8">
    <location>
        <begin position="29"/>
        <end position="151"/>
    </location>
</feature>
<dbReference type="PANTHER" id="PTHR30251">
    <property type="entry name" value="PILUS ASSEMBLY CHAPERONE"/>
    <property type="match status" value="1"/>
</dbReference>
<dbReference type="Proteomes" id="UP000234341">
    <property type="component" value="Unassembled WGS sequence"/>
</dbReference>
<evidence type="ECO:0000256" key="6">
    <source>
        <dbReference type="ARBA" id="ARBA00023186"/>
    </source>
</evidence>